<feature type="region of interest" description="Disordered" evidence="1">
    <location>
        <begin position="48"/>
        <end position="75"/>
    </location>
</feature>
<dbReference type="OrthoDB" id="5653029at2"/>
<evidence type="ECO:0000256" key="1">
    <source>
        <dbReference type="SAM" id="MobiDB-lite"/>
    </source>
</evidence>
<dbReference type="RefSeq" id="WP_012978983.1">
    <property type="nucleotide sequence ID" value="NC_013861.1"/>
</dbReference>
<dbReference type="Proteomes" id="UP000001060">
    <property type="component" value="Chromosome"/>
</dbReference>
<gene>
    <name evidence="2" type="ordered locus">LLO_1093</name>
</gene>
<dbReference type="eggNOG" id="ENOG5030U29">
    <property type="taxonomic scope" value="Bacteria"/>
</dbReference>
<accession>D3HRC0</accession>
<protein>
    <submittedName>
        <fullName evidence="2">Uncharacterized protein</fullName>
    </submittedName>
</protein>
<dbReference type="GeneID" id="40925320"/>
<dbReference type="EMBL" id="FN650140">
    <property type="protein sequence ID" value="CBJ11447.1"/>
    <property type="molecule type" value="Genomic_DNA"/>
</dbReference>
<keyword evidence="3" id="KW-1185">Reference proteome</keyword>
<evidence type="ECO:0000313" key="3">
    <source>
        <dbReference type="Proteomes" id="UP000001060"/>
    </source>
</evidence>
<name>D3HRC0_LEGLN</name>
<dbReference type="HOGENOM" id="CLU_199711_0_0_6"/>
<proteinExistence type="predicted"/>
<reference evidence="2 3" key="1">
    <citation type="journal article" date="2010" name="PLoS Genet.">
        <title>Analysis of the Legionella longbeachae genome and transcriptome uncovers unique strategies to cause Legionnaires' disease.</title>
        <authorList>
            <person name="Cazalet C."/>
            <person name="Gomez-Valero L."/>
            <person name="Rusniok C."/>
            <person name="Lomma M."/>
            <person name="Dervins-Ravault D."/>
            <person name="Newton H."/>
            <person name="Sansom F."/>
            <person name="Jarraud S."/>
            <person name="Zidane N."/>
            <person name="Ma L."/>
            <person name="Bouchier C."/>
            <person name="Etienne J."/>
            <person name="Hartland E."/>
            <person name="Buchrieser C."/>
        </authorList>
    </citation>
    <scope>NUCLEOTIDE SEQUENCE [LARGE SCALE GENOMIC DNA]</scope>
    <source>
        <strain evidence="2 3">NSW150</strain>
    </source>
</reference>
<sequence>MQKVTINTQNTEIKNKKGRYDTYIQEMKTYESNLTFFNQLLDKALKNPNDNNMSELEKYTEQLPFSDKPNGPQST</sequence>
<dbReference type="KEGG" id="llo:LLO_1093"/>
<organism evidence="2 3">
    <name type="scientific">Legionella longbeachae serogroup 1 (strain NSW150)</name>
    <dbReference type="NCBI Taxonomy" id="661367"/>
    <lineage>
        <taxon>Bacteria</taxon>
        <taxon>Pseudomonadati</taxon>
        <taxon>Pseudomonadota</taxon>
        <taxon>Gammaproteobacteria</taxon>
        <taxon>Legionellales</taxon>
        <taxon>Legionellaceae</taxon>
        <taxon>Legionella</taxon>
    </lineage>
</organism>
<evidence type="ECO:0000313" key="2">
    <source>
        <dbReference type="EMBL" id="CBJ11447.1"/>
    </source>
</evidence>
<dbReference type="AlphaFoldDB" id="D3HRC0"/>